<feature type="transmembrane region" description="Helical" evidence="7">
    <location>
        <begin position="310"/>
        <end position="332"/>
    </location>
</feature>
<keyword evidence="5 7" id="KW-1133">Transmembrane helix</keyword>
<organism evidence="9 10">
    <name type="scientific">Nocardia macrotermitis</name>
    <dbReference type="NCBI Taxonomy" id="2585198"/>
    <lineage>
        <taxon>Bacteria</taxon>
        <taxon>Bacillati</taxon>
        <taxon>Actinomycetota</taxon>
        <taxon>Actinomycetes</taxon>
        <taxon>Mycobacteriales</taxon>
        <taxon>Nocardiaceae</taxon>
        <taxon>Nocardia</taxon>
    </lineage>
</organism>
<evidence type="ECO:0000256" key="6">
    <source>
        <dbReference type="ARBA" id="ARBA00023136"/>
    </source>
</evidence>
<protein>
    <recommendedName>
        <fullName evidence="8">Major facilitator superfamily (MFS) profile domain-containing protein</fullName>
    </recommendedName>
</protein>
<evidence type="ECO:0000259" key="8">
    <source>
        <dbReference type="PROSITE" id="PS50850"/>
    </source>
</evidence>
<evidence type="ECO:0000256" key="2">
    <source>
        <dbReference type="ARBA" id="ARBA00022448"/>
    </source>
</evidence>
<keyword evidence="6 7" id="KW-0472">Membrane</keyword>
<dbReference type="EMBL" id="WEGK01000037">
    <property type="protein sequence ID" value="MQY24430.1"/>
    <property type="molecule type" value="Genomic_DNA"/>
</dbReference>
<dbReference type="AlphaFoldDB" id="A0A7K0DF60"/>
<keyword evidence="2" id="KW-0813">Transport</keyword>
<dbReference type="PROSITE" id="PS50850">
    <property type="entry name" value="MFS"/>
    <property type="match status" value="1"/>
</dbReference>
<dbReference type="PANTHER" id="PTHR23513">
    <property type="entry name" value="INTEGRAL MEMBRANE EFFLUX PROTEIN-RELATED"/>
    <property type="match status" value="1"/>
</dbReference>
<dbReference type="Gene3D" id="1.20.1250.20">
    <property type="entry name" value="MFS general substrate transporter like domains"/>
    <property type="match status" value="1"/>
</dbReference>
<proteinExistence type="predicted"/>
<evidence type="ECO:0000256" key="1">
    <source>
        <dbReference type="ARBA" id="ARBA00004651"/>
    </source>
</evidence>
<reference evidence="9 10" key="1">
    <citation type="submission" date="2019-10" db="EMBL/GenBank/DDBJ databases">
        <title>Nocardia macrotermitis sp. nov. and Nocardia aurantia sp. nov., isolated from the gut of fungus growing-termite Macrotermes natalensis.</title>
        <authorList>
            <person name="Benndorf R."/>
            <person name="Schwitalla J."/>
            <person name="Martin K."/>
            <person name="De Beer W."/>
            <person name="Kaster A.-K."/>
            <person name="Vollmers J."/>
            <person name="Poulsen M."/>
            <person name="Beemelmanns C."/>
        </authorList>
    </citation>
    <scope>NUCLEOTIDE SEQUENCE [LARGE SCALE GENOMIC DNA]</scope>
    <source>
        <strain evidence="9 10">RB20</strain>
    </source>
</reference>
<comment type="caution">
    <text evidence="9">The sequence shown here is derived from an EMBL/GenBank/DDBJ whole genome shotgun (WGS) entry which is preliminary data.</text>
</comment>
<sequence>MTSQWAPLRRPLFRSLWMAQLGSNLGSWMQSVGAQWYLVEQTHSPALVAWVQTASLLPVVLLSLVAGVLADAWDRRRLLIATTALSAIAAAVLMLLDIVGGLAPWSLLLITFTLGCLAALTNPAWQAIQPELVPREEIPAAASLGSVTVNGARAIGPAIAGAIVGLAGSWPVFALNAVSFLGVLVVLARWKRPARITQLGRERFGPAMAAGVRYMRAAPGARRILLRAALFALPASALWALLPTVAVVDLHLAAAGYGLLLGALGIGSVLGVFVLPLLRRHLSTSWLLAGSALVFAAGTAAPALRSSALVIPVFVLSGVAWIATLTVLNAGLQLTLAEWVRARGMAVYLLVFLGGQGLASFIWGLTAEFLGAATTLLIAAALLVLTAASVPWLPLTAQVGTLDRTITMLGAGEPELVFDPDPTDGPVTISIDYLIRPDHEPRFVAAMRRVELSRRRTGATSWQLDRSGDTERTYREEFTVRSWGEFRRSARERWTGYDHSNLDEALTHVVSEPVEQHYFPTMPKPRGLHQNH</sequence>
<dbReference type="GO" id="GO:0005886">
    <property type="term" value="C:plasma membrane"/>
    <property type="evidence" value="ECO:0007669"/>
    <property type="project" value="UniProtKB-SubCell"/>
</dbReference>
<evidence type="ECO:0000256" key="5">
    <source>
        <dbReference type="ARBA" id="ARBA00022989"/>
    </source>
</evidence>
<feature type="transmembrane region" description="Helical" evidence="7">
    <location>
        <begin position="285"/>
        <end position="304"/>
    </location>
</feature>
<feature type="transmembrane region" description="Helical" evidence="7">
    <location>
        <begin position="49"/>
        <end position="70"/>
    </location>
</feature>
<dbReference type="Proteomes" id="UP000438448">
    <property type="component" value="Unassembled WGS sequence"/>
</dbReference>
<feature type="transmembrane region" description="Helical" evidence="7">
    <location>
        <begin position="369"/>
        <end position="395"/>
    </location>
</feature>
<name>A0A7K0DF60_9NOCA</name>
<feature type="transmembrane region" description="Helical" evidence="7">
    <location>
        <begin position="170"/>
        <end position="188"/>
    </location>
</feature>
<evidence type="ECO:0000256" key="7">
    <source>
        <dbReference type="SAM" id="Phobius"/>
    </source>
</evidence>
<keyword evidence="4 7" id="KW-0812">Transmembrane</keyword>
<keyword evidence="3" id="KW-1003">Cell membrane</keyword>
<evidence type="ECO:0000313" key="9">
    <source>
        <dbReference type="EMBL" id="MQY24430.1"/>
    </source>
</evidence>
<dbReference type="GO" id="GO:0022857">
    <property type="term" value="F:transmembrane transporter activity"/>
    <property type="evidence" value="ECO:0007669"/>
    <property type="project" value="InterPro"/>
</dbReference>
<feature type="transmembrane region" description="Helical" evidence="7">
    <location>
        <begin position="254"/>
        <end position="278"/>
    </location>
</feature>
<dbReference type="Pfam" id="PF05977">
    <property type="entry name" value="MFS_3"/>
    <property type="match status" value="1"/>
</dbReference>
<dbReference type="RefSeq" id="WP_153416139.1">
    <property type="nucleotide sequence ID" value="NZ_WEGK01000037.1"/>
</dbReference>
<dbReference type="PANTHER" id="PTHR23513:SF11">
    <property type="entry name" value="STAPHYLOFERRIN A TRANSPORTER"/>
    <property type="match status" value="1"/>
</dbReference>
<gene>
    <name evidence="9" type="ORF">NRB20_75660</name>
</gene>
<keyword evidence="10" id="KW-1185">Reference proteome</keyword>
<evidence type="ECO:0000313" key="10">
    <source>
        <dbReference type="Proteomes" id="UP000438448"/>
    </source>
</evidence>
<dbReference type="OrthoDB" id="9775268at2"/>
<dbReference type="CDD" id="cd06173">
    <property type="entry name" value="MFS_MefA_like"/>
    <property type="match status" value="1"/>
</dbReference>
<dbReference type="InterPro" id="IPR010290">
    <property type="entry name" value="TM_effector"/>
</dbReference>
<feature type="transmembrane region" description="Helical" evidence="7">
    <location>
        <begin position="344"/>
        <end position="363"/>
    </location>
</feature>
<evidence type="ECO:0000256" key="3">
    <source>
        <dbReference type="ARBA" id="ARBA00022475"/>
    </source>
</evidence>
<evidence type="ECO:0000256" key="4">
    <source>
        <dbReference type="ARBA" id="ARBA00022692"/>
    </source>
</evidence>
<feature type="domain" description="Major facilitator superfamily (MFS) profile" evidence="8">
    <location>
        <begin position="1"/>
        <end position="398"/>
    </location>
</feature>
<comment type="subcellular location">
    <subcellularLocation>
        <location evidence="1">Cell membrane</location>
        <topology evidence="1">Multi-pass membrane protein</topology>
    </subcellularLocation>
</comment>
<dbReference type="InterPro" id="IPR036259">
    <property type="entry name" value="MFS_trans_sf"/>
</dbReference>
<dbReference type="SUPFAM" id="SSF103473">
    <property type="entry name" value="MFS general substrate transporter"/>
    <property type="match status" value="1"/>
</dbReference>
<accession>A0A7K0DF60</accession>
<feature type="transmembrane region" description="Helical" evidence="7">
    <location>
        <begin position="77"/>
        <end position="96"/>
    </location>
</feature>
<feature type="transmembrane region" description="Helical" evidence="7">
    <location>
        <begin position="224"/>
        <end position="242"/>
    </location>
</feature>
<dbReference type="InterPro" id="IPR020846">
    <property type="entry name" value="MFS_dom"/>
</dbReference>